<keyword evidence="2" id="KW-1185">Reference proteome</keyword>
<evidence type="ECO:0000313" key="1">
    <source>
        <dbReference type="EMBL" id="KXN67124.1"/>
    </source>
</evidence>
<organism evidence="1 2">
    <name type="scientific">Conidiobolus coronatus (strain ATCC 28846 / CBS 209.66 / NRRL 28638)</name>
    <name type="common">Delacroixia coronata</name>
    <dbReference type="NCBI Taxonomy" id="796925"/>
    <lineage>
        <taxon>Eukaryota</taxon>
        <taxon>Fungi</taxon>
        <taxon>Fungi incertae sedis</taxon>
        <taxon>Zoopagomycota</taxon>
        <taxon>Entomophthoromycotina</taxon>
        <taxon>Entomophthoromycetes</taxon>
        <taxon>Entomophthorales</taxon>
        <taxon>Ancylistaceae</taxon>
        <taxon>Conidiobolus</taxon>
    </lineage>
</organism>
<dbReference type="Proteomes" id="UP000070444">
    <property type="component" value="Unassembled WGS sequence"/>
</dbReference>
<dbReference type="EMBL" id="KQ964658">
    <property type="protein sequence ID" value="KXN67124.1"/>
    <property type="molecule type" value="Genomic_DNA"/>
</dbReference>
<proteinExistence type="predicted"/>
<evidence type="ECO:0008006" key="3">
    <source>
        <dbReference type="Google" id="ProtNLM"/>
    </source>
</evidence>
<evidence type="ECO:0000313" key="2">
    <source>
        <dbReference type="Proteomes" id="UP000070444"/>
    </source>
</evidence>
<dbReference type="AlphaFoldDB" id="A0A137NWW4"/>
<reference evidence="1 2" key="1">
    <citation type="journal article" date="2015" name="Genome Biol. Evol.">
        <title>Phylogenomic analyses indicate that early fungi evolved digesting cell walls of algal ancestors of land plants.</title>
        <authorList>
            <person name="Chang Y."/>
            <person name="Wang S."/>
            <person name="Sekimoto S."/>
            <person name="Aerts A.L."/>
            <person name="Choi C."/>
            <person name="Clum A."/>
            <person name="LaButti K.M."/>
            <person name="Lindquist E.A."/>
            <person name="Yee Ngan C."/>
            <person name="Ohm R.A."/>
            <person name="Salamov A.A."/>
            <person name="Grigoriev I.V."/>
            <person name="Spatafora J.W."/>
            <person name="Berbee M.L."/>
        </authorList>
    </citation>
    <scope>NUCLEOTIDE SEQUENCE [LARGE SCALE GENOMIC DNA]</scope>
    <source>
        <strain evidence="1 2">NRRL 28638</strain>
    </source>
</reference>
<accession>A0A137NWW4</accession>
<protein>
    <recommendedName>
        <fullName evidence="3">F-box domain-containing protein</fullName>
    </recommendedName>
</protein>
<gene>
    <name evidence="1" type="ORF">CONCODRAFT_10859</name>
</gene>
<sequence length="224" mass="26347">MPEIEWRYVLKLKQFKSYFSINDLIQLSIVCKKFRLSLSSIILDSFNFESFVSNGNYITFIIYEEVNDTIGNFTCLYNPYILLKKEHLESKDRFVNDLECYSSNINNLVIRKVHDYYYLIYETPKLFSNITSLVIDNATITLDLFQYLLNNFSCLEELTLTCSKIHKRIQDMNNSSINWPITLKKLIIGWNLIGYIDERGDNVILSPSIDFNEGYSEFVLLPRS</sequence>
<name>A0A137NWW4_CONC2</name>